<keyword evidence="6 7" id="KW-0472">Membrane</keyword>
<dbReference type="AlphaFoldDB" id="A0A367QSD1"/>
<accession>A0A367QSD1</accession>
<evidence type="ECO:0000313" key="9">
    <source>
        <dbReference type="EMBL" id="RCJ27128.1"/>
    </source>
</evidence>
<keyword evidence="4 7" id="KW-0812">Transmembrane</keyword>
<evidence type="ECO:0000256" key="4">
    <source>
        <dbReference type="ARBA" id="ARBA00022692"/>
    </source>
</evidence>
<protein>
    <recommendedName>
        <fullName evidence="8">YetF C-terminal domain-containing protein</fullName>
    </recommendedName>
</protein>
<comment type="caution">
    <text evidence="9">The sequence shown here is derived from an EMBL/GenBank/DDBJ whole genome shotgun (WGS) entry which is preliminary data.</text>
</comment>
<evidence type="ECO:0000313" key="10">
    <source>
        <dbReference type="Proteomes" id="UP000252107"/>
    </source>
</evidence>
<evidence type="ECO:0000259" key="8">
    <source>
        <dbReference type="Pfam" id="PF04239"/>
    </source>
</evidence>
<proteinExistence type="inferred from homology"/>
<feature type="transmembrane region" description="Helical" evidence="7">
    <location>
        <begin position="45"/>
        <end position="66"/>
    </location>
</feature>
<dbReference type="GO" id="GO:0005886">
    <property type="term" value="C:plasma membrane"/>
    <property type="evidence" value="ECO:0007669"/>
    <property type="project" value="UniProtKB-SubCell"/>
</dbReference>
<feature type="transmembrane region" description="Helical" evidence="7">
    <location>
        <begin position="12"/>
        <end position="33"/>
    </location>
</feature>
<feature type="transmembrane region" description="Helical" evidence="7">
    <location>
        <begin position="78"/>
        <end position="96"/>
    </location>
</feature>
<name>A0A367QSD1_9NOSO</name>
<feature type="domain" description="YetF C-terminal" evidence="8">
    <location>
        <begin position="102"/>
        <end position="166"/>
    </location>
</feature>
<evidence type="ECO:0000256" key="2">
    <source>
        <dbReference type="ARBA" id="ARBA00006448"/>
    </source>
</evidence>
<reference evidence="9" key="1">
    <citation type="submission" date="2016-04" db="EMBL/GenBank/DDBJ databases">
        <authorList>
            <person name="Tabuchi Yagui T.R."/>
        </authorList>
    </citation>
    <scope>NUCLEOTIDE SEQUENCE [LARGE SCALE GENOMIC DNA]</scope>
    <source>
        <strain evidence="9">NIES-26</strain>
    </source>
</reference>
<dbReference type="Proteomes" id="UP000252107">
    <property type="component" value="Unassembled WGS sequence"/>
</dbReference>
<dbReference type="InterPro" id="IPR007353">
    <property type="entry name" value="DUF421"/>
</dbReference>
<comment type="subcellular location">
    <subcellularLocation>
        <location evidence="1">Cell membrane</location>
        <topology evidence="1">Multi-pass membrane protein</topology>
    </subcellularLocation>
</comment>
<dbReference type="PANTHER" id="PTHR34582">
    <property type="entry name" value="UPF0702 TRANSMEMBRANE PROTEIN YCAP"/>
    <property type="match status" value="1"/>
</dbReference>
<evidence type="ECO:0000256" key="6">
    <source>
        <dbReference type="ARBA" id="ARBA00023136"/>
    </source>
</evidence>
<dbReference type="InterPro" id="IPR023090">
    <property type="entry name" value="UPF0702_alpha/beta_dom_sf"/>
</dbReference>
<organism evidence="9 10">
    <name type="scientific">Nostoc minutum NIES-26</name>
    <dbReference type="NCBI Taxonomy" id="1844469"/>
    <lineage>
        <taxon>Bacteria</taxon>
        <taxon>Bacillati</taxon>
        <taxon>Cyanobacteriota</taxon>
        <taxon>Cyanophyceae</taxon>
        <taxon>Nostocales</taxon>
        <taxon>Nostocaceae</taxon>
        <taxon>Nostoc</taxon>
    </lineage>
</organism>
<gene>
    <name evidence="9" type="ORF">A6770_02130</name>
</gene>
<keyword evidence="3" id="KW-1003">Cell membrane</keyword>
<evidence type="ECO:0000256" key="1">
    <source>
        <dbReference type="ARBA" id="ARBA00004651"/>
    </source>
</evidence>
<keyword evidence="5 7" id="KW-1133">Transmembrane helix</keyword>
<keyword evidence="10" id="KW-1185">Reference proteome</keyword>
<dbReference type="EMBL" id="LXQD01000306">
    <property type="protein sequence ID" value="RCJ27128.1"/>
    <property type="molecule type" value="Genomic_DNA"/>
</dbReference>
<evidence type="ECO:0000256" key="7">
    <source>
        <dbReference type="SAM" id="Phobius"/>
    </source>
</evidence>
<dbReference type="Pfam" id="PF04239">
    <property type="entry name" value="DUF421"/>
    <property type="match status" value="1"/>
</dbReference>
<sequence>MERWLVIDWQGIFIPSISVLELMIRGSLVYLALFSVLRLLPSRQIGTLGITDLLVVVLFAEAAQNAMARNYTSITEGAILVGTVIFWSYFLNWLGYKLPRLRFLNRPPLLLVKNGQLIERHLQRELITADELMSKLRQQGVEFLAEVKFAYMEADGSISIITSDSKTDAVAGQKQSDTELESVTEG</sequence>
<comment type="similarity">
    <text evidence="2">Belongs to the UPF0702 family.</text>
</comment>
<dbReference type="Gene3D" id="3.30.240.20">
    <property type="entry name" value="bsu07140 like domains"/>
    <property type="match status" value="1"/>
</dbReference>
<evidence type="ECO:0000256" key="3">
    <source>
        <dbReference type="ARBA" id="ARBA00022475"/>
    </source>
</evidence>
<dbReference type="PANTHER" id="PTHR34582:SF6">
    <property type="entry name" value="UPF0702 TRANSMEMBRANE PROTEIN YCAP"/>
    <property type="match status" value="1"/>
</dbReference>
<evidence type="ECO:0000256" key="5">
    <source>
        <dbReference type="ARBA" id="ARBA00022989"/>
    </source>
</evidence>